<evidence type="ECO:0000313" key="2">
    <source>
        <dbReference type="Proteomes" id="UP000253551"/>
    </source>
</evidence>
<reference evidence="1 2" key="1">
    <citation type="journal article" date="2018" name="G3 (Bethesda)">
        <title>Phylogenetic and Phylogenomic Definition of Rhizopus Species.</title>
        <authorList>
            <person name="Gryganskyi A.P."/>
            <person name="Golan J."/>
            <person name="Dolatabadi S."/>
            <person name="Mondo S."/>
            <person name="Robb S."/>
            <person name="Idnurm A."/>
            <person name="Muszewska A."/>
            <person name="Steczkiewicz K."/>
            <person name="Masonjones S."/>
            <person name="Liao H.L."/>
            <person name="Gajdeczka M.T."/>
            <person name="Anike F."/>
            <person name="Vuek A."/>
            <person name="Anishchenko I.M."/>
            <person name="Voigt K."/>
            <person name="de Hoog G.S."/>
            <person name="Smith M.E."/>
            <person name="Heitman J."/>
            <person name="Vilgalys R."/>
            <person name="Stajich J.E."/>
        </authorList>
    </citation>
    <scope>NUCLEOTIDE SEQUENCE [LARGE SCALE GENOMIC DNA]</scope>
    <source>
        <strain evidence="1 2">LSU 92-RS-03</strain>
    </source>
</reference>
<dbReference type="InterPro" id="IPR036526">
    <property type="entry name" value="C-N_Hydrolase_sf"/>
</dbReference>
<dbReference type="GO" id="GO:0008418">
    <property type="term" value="F:protein-N-terminal asparagine amidohydrolase activity"/>
    <property type="evidence" value="ECO:0007669"/>
    <property type="project" value="InterPro"/>
</dbReference>
<gene>
    <name evidence="1" type="primary">NTA1</name>
    <name evidence="1" type="ORF">CU098_007942</name>
</gene>
<accession>A0A367IZU3</accession>
<dbReference type="OrthoDB" id="201515at2759"/>
<dbReference type="STRING" id="4846.A0A367IZU3"/>
<dbReference type="InterPro" id="IPR039703">
    <property type="entry name" value="Nta1"/>
</dbReference>
<dbReference type="GO" id="GO:0070773">
    <property type="term" value="F:protein-N-terminal glutamine amidohydrolase activity"/>
    <property type="evidence" value="ECO:0007669"/>
    <property type="project" value="InterPro"/>
</dbReference>
<proteinExistence type="predicted"/>
<dbReference type="Gene3D" id="3.60.110.10">
    <property type="entry name" value="Carbon-nitrogen hydrolase"/>
    <property type="match status" value="2"/>
</dbReference>
<organism evidence="1 2">
    <name type="scientific">Rhizopus stolonifer</name>
    <name type="common">Rhizopus nigricans</name>
    <dbReference type="NCBI Taxonomy" id="4846"/>
    <lineage>
        <taxon>Eukaryota</taxon>
        <taxon>Fungi</taxon>
        <taxon>Fungi incertae sedis</taxon>
        <taxon>Mucoromycota</taxon>
        <taxon>Mucoromycotina</taxon>
        <taxon>Mucoromycetes</taxon>
        <taxon>Mucorales</taxon>
        <taxon>Mucorineae</taxon>
        <taxon>Rhizopodaceae</taxon>
        <taxon>Rhizopus</taxon>
    </lineage>
</organism>
<protein>
    <submittedName>
        <fullName evidence="1">Carbon-nitrogen hydrolase</fullName>
    </submittedName>
</protein>
<dbReference type="PANTHER" id="PTHR11750">
    <property type="entry name" value="PROTEIN N-TERMINAL AMIDASE"/>
    <property type="match status" value="1"/>
</dbReference>
<dbReference type="AlphaFoldDB" id="A0A367IZU3"/>
<feature type="non-terminal residue" evidence="1">
    <location>
        <position position="1"/>
    </location>
</feature>
<dbReference type="Proteomes" id="UP000253551">
    <property type="component" value="Unassembled WGS sequence"/>
</dbReference>
<dbReference type="SUPFAM" id="SSF56317">
    <property type="entry name" value="Carbon-nitrogen hydrolase"/>
    <property type="match status" value="1"/>
</dbReference>
<dbReference type="EMBL" id="PJQM01004823">
    <property type="protein sequence ID" value="RCH83207.1"/>
    <property type="molecule type" value="Genomic_DNA"/>
</dbReference>
<sequence>CCQFDPKLGAVESNMALVDDLLKDYKPGDIQVLVLPEMAFTGYVFNGIEEIKPYLEDSKTGPTVNWSKTQETYQKSFLYETDERWAIEGPGFVSVKIDKLGKVGFGICMDINPYQFKSDFFECEFANYHLEQETEIMICCMAWLKSETAEKGLLNYWALRLLPLYNKIKEGKHAYFIACNRTGLERGKQFAGTSCALDISRESVTILEHMNHDTTGVMITDIL</sequence>
<keyword evidence="2" id="KW-1185">Reference proteome</keyword>
<name>A0A367IZU3_RHIST</name>
<dbReference type="GO" id="GO:0030163">
    <property type="term" value="P:protein catabolic process"/>
    <property type="evidence" value="ECO:0007669"/>
    <property type="project" value="TreeGrafter"/>
</dbReference>
<dbReference type="PANTHER" id="PTHR11750:SF26">
    <property type="entry name" value="PROTEIN N-TERMINAL AMIDASE"/>
    <property type="match status" value="1"/>
</dbReference>
<evidence type="ECO:0000313" key="1">
    <source>
        <dbReference type="EMBL" id="RCH83207.1"/>
    </source>
</evidence>
<comment type="caution">
    <text evidence="1">The sequence shown here is derived from an EMBL/GenBank/DDBJ whole genome shotgun (WGS) entry which is preliminary data.</text>
</comment>
<keyword evidence="1" id="KW-0378">Hydrolase</keyword>